<dbReference type="Pfam" id="PF00440">
    <property type="entry name" value="TetR_N"/>
    <property type="match status" value="1"/>
</dbReference>
<dbReference type="Gene3D" id="1.10.357.10">
    <property type="entry name" value="Tetracycline Repressor, domain 2"/>
    <property type="match status" value="1"/>
</dbReference>
<organism evidence="6 7">
    <name type="scientific">Sphingobacterium mizutaii</name>
    <dbReference type="NCBI Taxonomy" id="1010"/>
    <lineage>
        <taxon>Bacteria</taxon>
        <taxon>Pseudomonadati</taxon>
        <taxon>Bacteroidota</taxon>
        <taxon>Sphingobacteriia</taxon>
        <taxon>Sphingobacteriales</taxon>
        <taxon>Sphingobacteriaceae</taxon>
        <taxon>Sphingobacterium</taxon>
    </lineage>
</organism>
<evidence type="ECO:0000256" key="4">
    <source>
        <dbReference type="PROSITE-ProRule" id="PRU00335"/>
    </source>
</evidence>
<dbReference type="Proteomes" id="UP000215355">
    <property type="component" value="Chromosome 1"/>
</dbReference>
<dbReference type="InterPro" id="IPR050624">
    <property type="entry name" value="HTH-type_Tx_Regulator"/>
</dbReference>
<dbReference type="EMBL" id="LT906468">
    <property type="protein sequence ID" value="SNV53721.1"/>
    <property type="molecule type" value="Genomic_DNA"/>
</dbReference>
<dbReference type="InterPro" id="IPR036271">
    <property type="entry name" value="Tet_transcr_reg_TetR-rel_C_sf"/>
</dbReference>
<evidence type="ECO:0000313" key="7">
    <source>
        <dbReference type="Proteomes" id="UP000215355"/>
    </source>
</evidence>
<dbReference type="GO" id="GO:0003677">
    <property type="term" value="F:DNA binding"/>
    <property type="evidence" value="ECO:0007669"/>
    <property type="project" value="UniProtKB-UniRule"/>
</dbReference>
<evidence type="ECO:0000256" key="3">
    <source>
        <dbReference type="ARBA" id="ARBA00023163"/>
    </source>
</evidence>
<gene>
    <name evidence="6" type="primary">fadR_2</name>
    <name evidence="6" type="ORF">SAMEA4412673_02950</name>
</gene>
<evidence type="ECO:0000259" key="5">
    <source>
        <dbReference type="PROSITE" id="PS50977"/>
    </source>
</evidence>
<dbReference type="AlphaFoldDB" id="A0AAJ5C1B6"/>
<reference evidence="6 7" key="1">
    <citation type="submission" date="2017-06" db="EMBL/GenBank/DDBJ databases">
        <authorList>
            <consortium name="Pathogen Informatics"/>
        </authorList>
    </citation>
    <scope>NUCLEOTIDE SEQUENCE [LARGE SCALE GENOMIC DNA]</scope>
    <source>
        <strain evidence="6 7">NCTC12149</strain>
    </source>
</reference>
<dbReference type="SUPFAM" id="SSF46689">
    <property type="entry name" value="Homeodomain-like"/>
    <property type="match status" value="1"/>
</dbReference>
<dbReference type="PRINTS" id="PR00455">
    <property type="entry name" value="HTHTETR"/>
</dbReference>
<dbReference type="Pfam" id="PF13305">
    <property type="entry name" value="TetR_C_33"/>
    <property type="match status" value="1"/>
</dbReference>
<dbReference type="PANTHER" id="PTHR43479:SF11">
    <property type="entry name" value="ACREF_ENVCD OPERON REPRESSOR-RELATED"/>
    <property type="match status" value="1"/>
</dbReference>
<keyword evidence="1" id="KW-0805">Transcription regulation</keyword>
<dbReference type="RefSeq" id="WP_093098172.1">
    <property type="nucleotide sequence ID" value="NZ_CP158798.1"/>
</dbReference>
<dbReference type="KEGG" id="smiz:4412673_02950"/>
<evidence type="ECO:0000256" key="1">
    <source>
        <dbReference type="ARBA" id="ARBA00023015"/>
    </source>
</evidence>
<feature type="domain" description="HTH tetR-type" evidence="5">
    <location>
        <begin position="9"/>
        <end position="69"/>
    </location>
</feature>
<name>A0AAJ5C1B6_9SPHI</name>
<sequence length="209" mass="24126">MEKKIKQKEDLRTVILEAAKKLFVQEGYEATSIRKIAKEIGFSPTTIYLYYKDKSDIVYALHQVGFGMLKDQFLPLMAVEDPFERLKAVGRNYIQFAFMHPEYYQVMFMMKEPLSFLNSQIEDSSWVEGELVIELLKKTIIDCQEVGYFKGMDPVFVTIQAWSSVHGLVSLHITQHLDCLHELFGKTGNLEEHVFSSFQILVGLIQATK</sequence>
<dbReference type="PROSITE" id="PS50977">
    <property type="entry name" value="HTH_TETR_2"/>
    <property type="match status" value="1"/>
</dbReference>
<dbReference type="PANTHER" id="PTHR43479">
    <property type="entry name" value="ACREF/ENVCD OPERON REPRESSOR-RELATED"/>
    <property type="match status" value="1"/>
</dbReference>
<protein>
    <submittedName>
        <fullName evidence="6">Fatty acid metabolism regulator protein</fullName>
    </submittedName>
</protein>
<dbReference type="InterPro" id="IPR025996">
    <property type="entry name" value="MT1864/Rv1816-like_C"/>
</dbReference>
<evidence type="ECO:0000313" key="6">
    <source>
        <dbReference type="EMBL" id="SNV53721.1"/>
    </source>
</evidence>
<proteinExistence type="predicted"/>
<keyword evidence="2 4" id="KW-0238">DNA-binding</keyword>
<dbReference type="InterPro" id="IPR001647">
    <property type="entry name" value="HTH_TetR"/>
</dbReference>
<dbReference type="SUPFAM" id="SSF48498">
    <property type="entry name" value="Tetracyclin repressor-like, C-terminal domain"/>
    <property type="match status" value="1"/>
</dbReference>
<accession>A0AAJ5C1B6</accession>
<evidence type="ECO:0000256" key="2">
    <source>
        <dbReference type="ARBA" id="ARBA00023125"/>
    </source>
</evidence>
<keyword evidence="3" id="KW-0804">Transcription</keyword>
<dbReference type="InterPro" id="IPR009057">
    <property type="entry name" value="Homeodomain-like_sf"/>
</dbReference>
<feature type="DNA-binding region" description="H-T-H motif" evidence="4">
    <location>
        <begin position="32"/>
        <end position="51"/>
    </location>
</feature>